<evidence type="ECO:0000256" key="1">
    <source>
        <dbReference type="ARBA" id="ARBA00004141"/>
    </source>
</evidence>
<protein>
    <submittedName>
        <fullName evidence="7">Energy-coupling factor transporter transmembrane protein BioN</fullName>
    </submittedName>
</protein>
<evidence type="ECO:0000256" key="4">
    <source>
        <dbReference type="ARBA" id="ARBA00022989"/>
    </source>
</evidence>
<evidence type="ECO:0000256" key="3">
    <source>
        <dbReference type="ARBA" id="ARBA00022692"/>
    </source>
</evidence>
<keyword evidence="5 6" id="KW-0472">Membrane</keyword>
<dbReference type="AlphaFoldDB" id="A0A1Y5S8Z6"/>
<keyword evidence="3 6" id="KW-0812">Transmembrane</keyword>
<keyword evidence="4 6" id="KW-1133">Transmembrane helix</keyword>
<dbReference type="InterPro" id="IPR003339">
    <property type="entry name" value="ABC/ECF_trnsptr_transmembrane"/>
</dbReference>
<evidence type="ECO:0000256" key="6">
    <source>
        <dbReference type="SAM" id="Phobius"/>
    </source>
</evidence>
<feature type="transmembrane region" description="Helical" evidence="6">
    <location>
        <begin position="66"/>
        <end position="82"/>
    </location>
</feature>
<name>A0A1Y5S8Z6_9RHOB</name>
<dbReference type="Pfam" id="PF02361">
    <property type="entry name" value="CbiQ"/>
    <property type="match status" value="1"/>
</dbReference>
<dbReference type="Proteomes" id="UP000193307">
    <property type="component" value="Unassembled WGS sequence"/>
</dbReference>
<evidence type="ECO:0000313" key="8">
    <source>
        <dbReference type="Proteomes" id="UP000193307"/>
    </source>
</evidence>
<accession>A0A1Y5S8Z6</accession>
<feature type="transmembrane region" description="Helical" evidence="6">
    <location>
        <begin position="88"/>
        <end position="106"/>
    </location>
</feature>
<evidence type="ECO:0000256" key="2">
    <source>
        <dbReference type="ARBA" id="ARBA00008564"/>
    </source>
</evidence>
<comment type="similarity">
    <text evidence="2">Belongs to the CbiQ family.</text>
</comment>
<dbReference type="EMBL" id="FWFW01000003">
    <property type="protein sequence ID" value="SLN35185.1"/>
    <property type="molecule type" value="Genomic_DNA"/>
</dbReference>
<comment type="subcellular location">
    <subcellularLocation>
        <location evidence="1">Membrane</location>
        <topology evidence="1">Multi-pass membrane protein</topology>
    </subcellularLocation>
</comment>
<sequence>MISLNSPIETRAHGWRAGPKLLGLCAATMVLFALTSLWAHMAIFAMTLGIYAMAGTTFLRFGLRRLRVLWPFVAIVLIWHAVTRDLEMGSVIALRLLSAVALANLVTLTTKLSDMIDVVRYLAAPLRRIGVRTMQLELGIALVVRFTPVLAQKGTYLSYAWRARAHKRPNWRIVVPFAVLALDDAEYVADAIKARGGLE</sequence>
<dbReference type="CDD" id="cd16914">
    <property type="entry name" value="EcfT"/>
    <property type="match status" value="1"/>
</dbReference>
<dbReference type="OrthoDB" id="5868344at2"/>
<dbReference type="RefSeq" id="WP_085848410.1">
    <property type="nucleotide sequence ID" value="NZ_FNZV01000006.1"/>
</dbReference>
<gene>
    <name evidence="7" type="primary">bioN</name>
    <name evidence="7" type="ORF">PAM7971_01549</name>
</gene>
<reference evidence="7 8" key="1">
    <citation type="submission" date="2017-03" db="EMBL/GenBank/DDBJ databases">
        <authorList>
            <person name="Afonso C.L."/>
            <person name="Miller P.J."/>
            <person name="Scott M.A."/>
            <person name="Spackman E."/>
            <person name="Goraichik I."/>
            <person name="Dimitrov K.M."/>
            <person name="Suarez D.L."/>
            <person name="Swayne D.E."/>
        </authorList>
    </citation>
    <scope>NUCLEOTIDE SEQUENCE [LARGE SCALE GENOMIC DNA]</scope>
    <source>
        <strain evidence="7 8">CECT 7971</strain>
    </source>
</reference>
<proteinExistence type="inferred from homology"/>
<evidence type="ECO:0000313" key="7">
    <source>
        <dbReference type="EMBL" id="SLN35185.1"/>
    </source>
</evidence>
<evidence type="ECO:0000256" key="5">
    <source>
        <dbReference type="ARBA" id="ARBA00023136"/>
    </source>
</evidence>
<keyword evidence="8" id="KW-1185">Reference proteome</keyword>
<dbReference type="GO" id="GO:0005886">
    <property type="term" value="C:plasma membrane"/>
    <property type="evidence" value="ECO:0007669"/>
    <property type="project" value="UniProtKB-ARBA"/>
</dbReference>
<organism evidence="7 8">
    <name type="scientific">Pacificibacter marinus</name>
    <dbReference type="NCBI Taxonomy" id="658057"/>
    <lineage>
        <taxon>Bacteria</taxon>
        <taxon>Pseudomonadati</taxon>
        <taxon>Pseudomonadota</taxon>
        <taxon>Alphaproteobacteria</taxon>
        <taxon>Rhodobacterales</taxon>
        <taxon>Roseobacteraceae</taxon>
        <taxon>Pacificibacter</taxon>
    </lineage>
</organism>
<dbReference type="STRING" id="658057.SAMN04488032_1065"/>
<feature type="transmembrane region" description="Helical" evidence="6">
    <location>
        <begin position="21"/>
        <end position="54"/>
    </location>
</feature>